<dbReference type="Pfam" id="PF08613">
    <property type="entry name" value="Cyclin"/>
    <property type="match status" value="1"/>
</dbReference>
<dbReference type="InterPro" id="IPR013922">
    <property type="entry name" value="Cyclin_PHO80-like"/>
</dbReference>
<comment type="caution">
    <text evidence="1">The sequence shown here is derived from an EMBL/GenBank/DDBJ whole genome shotgun (WGS) entry which is preliminary data.</text>
</comment>
<name>A0AAV9U1J8_9PEZI</name>
<sequence>MASRIVAVGCVAHNSTTTPSSSACGHFLFPQADRANPSLITSSKGVNSQKNCSPSAVPVRLLLSSIMPSFYARPPPGLPITPPESMYYHQYAMYGMHDQKAGFDSYNQMQQYHPGYRQQALQFPPGLAHPSSCNTLPPLNAMKSDENMQLPWGARNDANKSAPAKTEEKPTGGVAQVLDYEIEDMAEFVTSMAIGIILPGSQSQQTISAFKKFVFTILQSTRLPSSTVILSLDYLSHRMNNCPPTTQQKGLPHLYRMCTISLLLASKFLDDNTFQNRSWADVTGLQVTELNQLEADWLAAIGWQLHVARPGYTGFDSWKASWDSFISQKQVHHAPVLTPINTNINNRRHTMSFTNQTFSPQQQHPQSALPHGYIGDHLRQSQMNDGAYWCPDLTSSAQPSPPSLASSGPATPAWDVPINNWGHHFGGKHQFPTRVSPSRISPPLIMQGFKGACNCVTCFHSRIPQLPTPPIYHGFALGYGHQIVA</sequence>
<reference evidence="1 2" key="1">
    <citation type="submission" date="2019-10" db="EMBL/GenBank/DDBJ databases">
        <authorList>
            <person name="Palmer J.M."/>
        </authorList>
    </citation>
    <scope>NUCLEOTIDE SEQUENCE [LARGE SCALE GENOMIC DNA]</scope>
    <source>
        <strain evidence="1 2">TWF730</strain>
    </source>
</reference>
<evidence type="ECO:0000313" key="1">
    <source>
        <dbReference type="EMBL" id="KAK6333847.1"/>
    </source>
</evidence>
<dbReference type="GO" id="GO:0016538">
    <property type="term" value="F:cyclin-dependent protein serine/threonine kinase regulator activity"/>
    <property type="evidence" value="ECO:0007669"/>
    <property type="project" value="TreeGrafter"/>
</dbReference>
<dbReference type="PANTHER" id="PTHR15615:SF27">
    <property type="entry name" value="PHO85 CYCLIN CLG1"/>
    <property type="match status" value="1"/>
</dbReference>
<protein>
    <submittedName>
        <fullName evidence="1">Uncharacterized protein</fullName>
    </submittedName>
</protein>
<organism evidence="1 2">
    <name type="scientific">Orbilia blumenaviensis</name>
    <dbReference type="NCBI Taxonomy" id="1796055"/>
    <lineage>
        <taxon>Eukaryota</taxon>
        <taxon>Fungi</taxon>
        <taxon>Dikarya</taxon>
        <taxon>Ascomycota</taxon>
        <taxon>Pezizomycotina</taxon>
        <taxon>Orbiliomycetes</taxon>
        <taxon>Orbiliales</taxon>
        <taxon>Orbiliaceae</taxon>
        <taxon>Orbilia</taxon>
    </lineage>
</organism>
<dbReference type="EMBL" id="JAVHNS010000016">
    <property type="protein sequence ID" value="KAK6333847.1"/>
    <property type="molecule type" value="Genomic_DNA"/>
</dbReference>
<accession>A0AAV9U1J8</accession>
<dbReference type="Proteomes" id="UP001373714">
    <property type="component" value="Unassembled WGS sequence"/>
</dbReference>
<dbReference type="GO" id="GO:0005634">
    <property type="term" value="C:nucleus"/>
    <property type="evidence" value="ECO:0007669"/>
    <property type="project" value="TreeGrafter"/>
</dbReference>
<dbReference type="Gene3D" id="1.10.472.10">
    <property type="entry name" value="Cyclin-like"/>
    <property type="match status" value="1"/>
</dbReference>
<dbReference type="GO" id="GO:0000307">
    <property type="term" value="C:cyclin-dependent protein kinase holoenzyme complex"/>
    <property type="evidence" value="ECO:0007669"/>
    <property type="project" value="TreeGrafter"/>
</dbReference>
<dbReference type="SUPFAM" id="SSF47954">
    <property type="entry name" value="Cyclin-like"/>
    <property type="match status" value="1"/>
</dbReference>
<dbReference type="AlphaFoldDB" id="A0AAV9U1J8"/>
<proteinExistence type="predicted"/>
<dbReference type="PROSITE" id="PS51257">
    <property type="entry name" value="PROKAR_LIPOPROTEIN"/>
    <property type="match status" value="1"/>
</dbReference>
<keyword evidence="2" id="KW-1185">Reference proteome</keyword>
<gene>
    <name evidence="1" type="ORF">TWF730_004029</name>
</gene>
<dbReference type="GO" id="GO:0019901">
    <property type="term" value="F:protein kinase binding"/>
    <property type="evidence" value="ECO:0007669"/>
    <property type="project" value="InterPro"/>
</dbReference>
<evidence type="ECO:0000313" key="2">
    <source>
        <dbReference type="Proteomes" id="UP001373714"/>
    </source>
</evidence>
<dbReference type="CDD" id="cd20557">
    <property type="entry name" value="CYCLIN_ScPCL1-like"/>
    <property type="match status" value="1"/>
</dbReference>
<dbReference type="InterPro" id="IPR036915">
    <property type="entry name" value="Cyclin-like_sf"/>
</dbReference>
<dbReference type="PANTHER" id="PTHR15615">
    <property type="match status" value="1"/>
</dbReference>